<evidence type="ECO:0000313" key="2">
    <source>
        <dbReference type="EMBL" id="OGD79413.1"/>
    </source>
</evidence>
<feature type="chain" id="PRO_5009518602" description="Glycosyl hydrolase-like 10 domain-containing protein" evidence="1">
    <location>
        <begin position="22"/>
        <end position="644"/>
    </location>
</feature>
<gene>
    <name evidence="2" type="ORF">A2Y64_03995</name>
</gene>
<protein>
    <recommendedName>
        <fullName evidence="4">Glycosyl hydrolase-like 10 domain-containing protein</fullName>
    </recommendedName>
</protein>
<sequence length="644" mass="70991">MKTKLSVAFALTAALTFLGLAAVTADPVVFTAAATQPAYWRYEVVTVTAEGAPPGTERVVGVPERDGETVAGVSGRKEVEFRREDGRWVGRWAMPWDPDLGTYEMEVRALDSSGRDLGSTTADFRIRGKSPNGRVPLPHFAVTLETDADYYAARLGGPRMRVPGWKNIVAWPEYAGADSVWFCAGMTKAAHRPTAEHPWLQRDLDLVPVLARECHRAGMAFGAWIACFFPYGEVRPDIPYEFSRNYVVPDEPDAKPGFWTTLNASLNCELRKRQIVELAASLQAEPQVDYIGLDYIRSGPGGFELVTDMVTELGLEPYDGFTGQPIEVQMAWLVGATRSDEGMKRLWQWWRASKAARTLAEIKGRAGVTKPLWCFVLGWCHQHGQDPQMMTDAGADFVALMLYDATRNEFDGLMREWPKQYRDGRVNLVGGVIADPVQLVNPYNPAAPFPLEMGNRAEQATDGLAGSAGPWDDLLAEDPHYLDKYGPLRADGLVEGLFLHDLERMAYRAGGWTIDDFIVAGASAMSRLRALTGDIPVEIQVGRPVGVGAALFDVPVEVTNLGQETLLNIRVRTEPTRNASIAKDGAVYIAELAPGETVTVTPKLYAYEYTEEHVIAASAWWGGARPADVAFACRYQLPWAEKEE</sequence>
<dbReference type="AlphaFoldDB" id="A0A1F5FIH1"/>
<reference evidence="2 3" key="1">
    <citation type="journal article" date="2016" name="Nat. Commun.">
        <title>Thousands of microbial genomes shed light on interconnected biogeochemical processes in an aquifer system.</title>
        <authorList>
            <person name="Anantharaman K."/>
            <person name="Brown C.T."/>
            <person name="Hug L.A."/>
            <person name="Sharon I."/>
            <person name="Castelle C.J."/>
            <person name="Probst A.J."/>
            <person name="Thomas B.C."/>
            <person name="Singh A."/>
            <person name="Wilkins M.J."/>
            <person name="Karaoz U."/>
            <person name="Brodie E.L."/>
            <person name="Williams K.H."/>
            <person name="Hubbard S.S."/>
            <person name="Banfield J.F."/>
        </authorList>
    </citation>
    <scope>NUCLEOTIDE SEQUENCE [LARGE SCALE GENOMIC DNA]</scope>
</reference>
<evidence type="ECO:0008006" key="4">
    <source>
        <dbReference type="Google" id="ProtNLM"/>
    </source>
</evidence>
<proteinExistence type="predicted"/>
<organism evidence="2 3">
    <name type="scientific">Candidatus Coatesbacteria bacterium RBG_13_66_14</name>
    <dbReference type="NCBI Taxonomy" id="1817816"/>
    <lineage>
        <taxon>Bacteria</taxon>
        <taxon>Candidatus Coatesiibacteriota</taxon>
    </lineage>
</organism>
<feature type="signal peptide" evidence="1">
    <location>
        <begin position="1"/>
        <end position="21"/>
    </location>
</feature>
<accession>A0A1F5FIH1</accession>
<name>A0A1F5FIH1_9BACT</name>
<evidence type="ECO:0000256" key="1">
    <source>
        <dbReference type="SAM" id="SignalP"/>
    </source>
</evidence>
<comment type="caution">
    <text evidence="2">The sequence shown here is derived from an EMBL/GenBank/DDBJ whole genome shotgun (WGS) entry which is preliminary data.</text>
</comment>
<dbReference type="Proteomes" id="UP000177187">
    <property type="component" value="Unassembled WGS sequence"/>
</dbReference>
<evidence type="ECO:0000313" key="3">
    <source>
        <dbReference type="Proteomes" id="UP000177187"/>
    </source>
</evidence>
<keyword evidence="1" id="KW-0732">Signal</keyword>
<dbReference type="EMBL" id="MFAF01000011">
    <property type="protein sequence ID" value="OGD79413.1"/>
    <property type="molecule type" value="Genomic_DNA"/>
</dbReference>